<protein>
    <submittedName>
        <fullName evidence="1">Uncharacterized protein</fullName>
    </submittedName>
</protein>
<keyword evidence="2" id="KW-1185">Reference proteome</keyword>
<dbReference type="EMBL" id="JBAWTH010000079">
    <property type="protein sequence ID" value="KAL2279072.1"/>
    <property type="molecule type" value="Genomic_DNA"/>
</dbReference>
<organism evidence="1 2">
    <name type="scientific">Diaporthe vaccinii</name>
    <dbReference type="NCBI Taxonomy" id="105482"/>
    <lineage>
        <taxon>Eukaryota</taxon>
        <taxon>Fungi</taxon>
        <taxon>Dikarya</taxon>
        <taxon>Ascomycota</taxon>
        <taxon>Pezizomycotina</taxon>
        <taxon>Sordariomycetes</taxon>
        <taxon>Sordariomycetidae</taxon>
        <taxon>Diaporthales</taxon>
        <taxon>Diaporthaceae</taxon>
        <taxon>Diaporthe</taxon>
        <taxon>Diaporthe eres species complex</taxon>
    </lineage>
</organism>
<comment type="caution">
    <text evidence="1">The sequence shown here is derived from an EMBL/GenBank/DDBJ whole genome shotgun (WGS) entry which is preliminary data.</text>
</comment>
<gene>
    <name evidence="1" type="ORF">FJTKL_13649</name>
</gene>
<evidence type="ECO:0000313" key="2">
    <source>
        <dbReference type="Proteomes" id="UP001600888"/>
    </source>
</evidence>
<accession>A0ABR4E9G4</accession>
<proteinExistence type="predicted"/>
<reference evidence="1 2" key="1">
    <citation type="submission" date="2024-03" db="EMBL/GenBank/DDBJ databases">
        <title>A high-quality draft genome sequence of Diaporthe vaccinii, a causative agent of upright dieback and viscid rot disease in cranberry plants.</title>
        <authorList>
            <person name="Sarrasin M."/>
            <person name="Lang B.F."/>
            <person name="Burger G."/>
        </authorList>
    </citation>
    <scope>NUCLEOTIDE SEQUENCE [LARGE SCALE GENOMIC DNA]</scope>
    <source>
        <strain evidence="1 2">IS7</strain>
    </source>
</reference>
<name>A0ABR4E9G4_9PEZI</name>
<sequence>MVEGDTGEAWAMFTQTQFYNISYPKWTHGEYALASFGADNLHSHDGNDTSLYIRARVPATRVNFNCSLIDHYANGTYLNDPSSGYLTRWLPVDPRPLGCHATPEANLTAGKRDLYLVPDPIVYVNSPQDTSWGSQYYLVPLVDQYARVVCPGDSYCLDNEPPEMADSIRVCGDERQHYFIGLGYEEEALPVLHCVPYVEALWVTANFTLPDLSLVTDVPVVPDRHSAVFLSDSASMTALGMVDWQEVVALMVNGSSGVGKLTGLPSNPDSNNTLHQIAALESTLSGYLAQVLHLSYRRPVPNTYHPSALSAGQNLLSGGGHPINGRVTDLRRLRLIQNTVSTRILEGLLAVMGACLVASTALGRGARVIPRDPGSVASRMAYFAGGEVWRRVPVGADRWTDKQIRKHGLGVSEGRLLLSWWGGDGREASEEGARGKRFAVDVVACKEAA</sequence>
<dbReference type="Proteomes" id="UP001600888">
    <property type="component" value="Unassembled WGS sequence"/>
</dbReference>
<evidence type="ECO:0000313" key="1">
    <source>
        <dbReference type="EMBL" id="KAL2279072.1"/>
    </source>
</evidence>